<dbReference type="InterPro" id="IPR011009">
    <property type="entry name" value="Kinase-like_dom_sf"/>
</dbReference>
<dbReference type="GeneID" id="20642364"/>
<organism evidence="13 14">
    <name type="scientific">Phytophthora sojae (strain P6497)</name>
    <name type="common">Soybean stem and root rot agent</name>
    <name type="synonym">Phytophthora megasperma f. sp. glycines</name>
    <dbReference type="NCBI Taxonomy" id="1094619"/>
    <lineage>
        <taxon>Eukaryota</taxon>
        <taxon>Sar</taxon>
        <taxon>Stramenopiles</taxon>
        <taxon>Oomycota</taxon>
        <taxon>Peronosporomycetes</taxon>
        <taxon>Peronosporales</taxon>
        <taxon>Peronosporaceae</taxon>
        <taxon>Phytophthora</taxon>
    </lineage>
</organism>
<evidence type="ECO:0000256" key="7">
    <source>
        <dbReference type="ARBA" id="ARBA00023193"/>
    </source>
</evidence>
<dbReference type="GO" id="GO:0017148">
    <property type="term" value="P:negative regulation of translation"/>
    <property type="evidence" value="ECO:0007669"/>
    <property type="project" value="UniProtKB-KW"/>
</dbReference>
<evidence type="ECO:0000259" key="12">
    <source>
        <dbReference type="PROSITE" id="PS50011"/>
    </source>
</evidence>
<dbReference type="GO" id="GO:0005737">
    <property type="term" value="C:cytoplasm"/>
    <property type="evidence" value="ECO:0007669"/>
    <property type="project" value="TreeGrafter"/>
</dbReference>
<evidence type="ECO:0000256" key="10">
    <source>
        <dbReference type="ARBA" id="ARBA00048977"/>
    </source>
</evidence>
<dbReference type="Proteomes" id="UP000002640">
    <property type="component" value="Unassembled WGS sequence"/>
</dbReference>
<evidence type="ECO:0000256" key="8">
    <source>
        <dbReference type="ARBA" id="ARBA00037982"/>
    </source>
</evidence>
<feature type="region of interest" description="Disordered" evidence="11">
    <location>
        <begin position="465"/>
        <end position="486"/>
    </location>
</feature>
<evidence type="ECO:0000256" key="9">
    <source>
        <dbReference type="ARBA" id="ARBA00048659"/>
    </source>
</evidence>
<feature type="region of interest" description="Disordered" evidence="11">
    <location>
        <begin position="352"/>
        <end position="377"/>
    </location>
</feature>
<dbReference type="STRING" id="1094619.G4ZWP9"/>
<dbReference type="PROSITE" id="PS00108">
    <property type="entry name" value="PROTEIN_KINASE_ST"/>
    <property type="match status" value="1"/>
</dbReference>
<evidence type="ECO:0000313" key="13">
    <source>
        <dbReference type="EMBL" id="EGZ12423.1"/>
    </source>
</evidence>
<feature type="region of interest" description="Disordered" evidence="11">
    <location>
        <begin position="89"/>
        <end position="123"/>
    </location>
</feature>
<evidence type="ECO:0000256" key="1">
    <source>
        <dbReference type="ARBA" id="ARBA00012513"/>
    </source>
</evidence>
<dbReference type="AlphaFoldDB" id="G4ZWP9"/>
<keyword evidence="3" id="KW-0808">Transferase</keyword>
<dbReference type="SMART" id="SM00220">
    <property type="entry name" value="S_TKc"/>
    <property type="match status" value="1"/>
</dbReference>
<comment type="catalytic activity">
    <reaction evidence="9">
        <text>L-threonyl-[protein] + ATP = O-phospho-L-threonyl-[protein] + ADP + H(+)</text>
        <dbReference type="Rhea" id="RHEA:46608"/>
        <dbReference type="Rhea" id="RHEA-COMP:11060"/>
        <dbReference type="Rhea" id="RHEA-COMP:11605"/>
        <dbReference type="ChEBI" id="CHEBI:15378"/>
        <dbReference type="ChEBI" id="CHEBI:30013"/>
        <dbReference type="ChEBI" id="CHEBI:30616"/>
        <dbReference type="ChEBI" id="CHEBI:61977"/>
        <dbReference type="ChEBI" id="CHEBI:456216"/>
        <dbReference type="EC" id="2.7.11.1"/>
    </reaction>
    <physiologicalReaction direction="left-to-right" evidence="9">
        <dbReference type="Rhea" id="RHEA:46609"/>
    </physiologicalReaction>
</comment>
<keyword evidence="4" id="KW-0547">Nucleotide-binding</keyword>
<feature type="domain" description="Protein kinase" evidence="12">
    <location>
        <begin position="384"/>
        <end position="847"/>
    </location>
</feature>
<dbReference type="InParanoid" id="G4ZWP9"/>
<evidence type="ECO:0000256" key="4">
    <source>
        <dbReference type="ARBA" id="ARBA00022741"/>
    </source>
</evidence>
<dbReference type="PROSITE" id="PS50011">
    <property type="entry name" value="PROTEIN_KINASE_DOM"/>
    <property type="match status" value="1"/>
</dbReference>
<dbReference type="Pfam" id="PF00069">
    <property type="entry name" value="Pkinase"/>
    <property type="match status" value="2"/>
</dbReference>
<feature type="region of interest" description="Disordered" evidence="11">
    <location>
        <begin position="163"/>
        <end position="184"/>
    </location>
</feature>
<evidence type="ECO:0000256" key="5">
    <source>
        <dbReference type="ARBA" id="ARBA00022777"/>
    </source>
</evidence>
<dbReference type="GO" id="GO:0005524">
    <property type="term" value="F:ATP binding"/>
    <property type="evidence" value="ECO:0007669"/>
    <property type="project" value="UniProtKB-KW"/>
</dbReference>
<proteinExistence type="inferred from homology"/>
<dbReference type="GO" id="GO:0005634">
    <property type="term" value="C:nucleus"/>
    <property type="evidence" value="ECO:0007669"/>
    <property type="project" value="TreeGrafter"/>
</dbReference>
<dbReference type="RefSeq" id="XP_009532756.1">
    <property type="nucleotide sequence ID" value="XM_009534461.1"/>
</dbReference>
<dbReference type="EMBL" id="JH159157">
    <property type="protein sequence ID" value="EGZ12423.1"/>
    <property type="molecule type" value="Genomic_DNA"/>
</dbReference>
<dbReference type="PANTHER" id="PTHR11042">
    <property type="entry name" value="EUKARYOTIC TRANSLATION INITIATION FACTOR 2-ALPHA KINASE EIF2-ALPHA KINASE -RELATED"/>
    <property type="match status" value="1"/>
</dbReference>
<dbReference type="InterPro" id="IPR000719">
    <property type="entry name" value="Prot_kinase_dom"/>
</dbReference>
<keyword evidence="14" id="KW-1185">Reference proteome</keyword>
<dbReference type="EC" id="2.7.11.1" evidence="1"/>
<evidence type="ECO:0000256" key="2">
    <source>
        <dbReference type="ARBA" id="ARBA00022527"/>
    </source>
</evidence>
<dbReference type="KEGG" id="psoj:PHYSODRAFT_304066"/>
<comment type="similarity">
    <text evidence="8">Belongs to the protein kinase superfamily. Ser/Thr protein kinase family. GCN2 subfamily.</text>
</comment>
<dbReference type="SUPFAM" id="SSF56112">
    <property type="entry name" value="Protein kinase-like (PK-like)"/>
    <property type="match status" value="1"/>
</dbReference>
<keyword evidence="7" id="KW-0652">Protein synthesis inhibitor</keyword>
<protein>
    <recommendedName>
        <fullName evidence="1">non-specific serine/threonine protein kinase</fullName>
        <ecNumber evidence="1">2.7.11.1</ecNumber>
    </recommendedName>
</protein>
<comment type="catalytic activity">
    <reaction evidence="10">
        <text>L-seryl-[protein] + ATP = O-phospho-L-seryl-[protein] + ADP + H(+)</text>
        <dbReference type="Rhea" id="RHEA:17989"/>
        <dbReference type="Rhea" id="RHEA-COMP:9863"/>
        <dbReference type="Rhea" id="RHEA-COMP:11604"/>
        <dbReference type="ChEBI" id="CHEBI:15378"/>
        <dbReference type="ChEBI" id="CHEBI:29999"/>
        <dbReference type="ChEBI" id="CHEBI:30616"/>
        <dbReference type="ChEBI" id="CHEBI:83421"/>
        <dbReference type="ChEBI" id="CHEBI:456216"/>
        <dbReference type="EC" id="2.7.11.1"/>
    </reaction>
    <physiologicalReaction direction="left-to-right" evidence="10">
        <dbReference type="Rhea" id="RHEA:17990"/>
    </physiologicalReaction>
</comment>
<dbReference type="FunFam" id="1.10.510.10:FF:000925">
    <property type="entry name" value="PEK protein kinase"/>
    <property type="match status" value="1"/>
</dbReference>
<dbReference type="InterPro" id="IPR050339">
    <property type="entry name" value="CC_SR_Kinase"/>
</dbReference>
<keyword evidence="2" id="KW-0723">Serine/threonine-protein kinase</keyword>
<dbReference type="OMA" id="HTAWTEV"/>
<feature type="compositionally biased region" description="Polar residues" evidence="11">
    <location>
        <begin position="364"/>
        <end position="377"/>
    </location>
</feature>
<dbReference type="PANTHER" id="PTHR11042:SF160">
    <property type="entry name" value="EUKARYOTIC TRANSLATION INITIATION FACTOR 2-ALPHA KINASE 1"/>
    <property type="match status" value="1"/>
</dbReference>
<dbReference type="Gene3D" id="3.30.200.20">
    <property type="entry name" value="Phosphorylase Kinase, domain 1"/>
    <property type="match status" value="1"/>
</dbReference>
<dbReference type="InterPro" id="IPR008271">
    <property type="entry name" value="Ser/Thr_kinase_AS"/>
</dbReference>
<keyword evidence="5" id="KW-0418">Kinase</keyword>
<feature type="compositionally biased region" description="Low complexity" evidence="11">
    <location>
        <begin position="96"/>
        <end position="120"/>
    </location>
</feature>
<accession>G4ZWP9</accession>
<evidence type="ECO:0000256" key="6">
    <source>
        <dbReference type="ARBA" id="ARBA00022840"/>
    </source>
</evidence>
<evidence type="ECO:0000256" key="11">
    <source>
        <dbReference type="SAM" id="MobiDB-lite"/>
    </source>
</evidence>
<sequence>MYAFLQGSARRHASSDTSLFGRSSECPHSEARRASVREAAAGARAQLVRGLQPLAKRPGILSMQSAFAFGLAKNGVNGLPGVRRAATASQVGGRLSSPGSSVSAESGAAGWSSGDDAVGSPASLASSMTAMPRVASSPIAFADLGSDQAALAAKAAAARSGSGIRTHEAAQTADDLHPSKRGTSVNKTNPFIGYFQTGTEENDVMAAAVSGAAGVGGKAAAPPMPSSPPVPVRRVPIRTQSSATLSSMSSFYPSAFFTPQKRMTEWLGSQTSRLPPFFKQRDENESKLQKQQQDEQKKREAFLQSLKLDAPALAQVTTDEHQREGQVQQNASFKRTVSMPAGMSTKAAAAGLAPIDTTPVETKPTASLTPQDSMTSNSRFEQDFAVVGSLGEGGQGSVFKVRSKVDGCYYAVKKVVLPRATELDAKRAESQALREVRLMASMTPHPNVVRYHTAWTEVDACVPHTSSSTESVRGSDVPSLESDCGPQDLQRQQLELLDEEDELRMSSMEAADQSFSLEFSSDSLNYDDQYSTPGFTFEDEGEDSVGLCVDDEASFGQPSELKTEGKVASRDVAVEPVIMKSQVILYIQMELCGTAVNSVPSTPTSSHEPIHHILDQLNTPQQERQQYGEEVHSNLTAWLRSSLEERSAWSNTSAKHLEGLRLFLGAVQGVAHMHSYGVIHRDLKPDNIFIHGDVAKIGDFGLSKSVFSDGSCDGSVSPRERLQELGLSDGDHTTALGTFTYASPEQLGYRFSSSNVLKNAATRLKSAKYSIKSDIFALGVILLELCCPFSTMMERSQVLTGVRHGVVPQKAREHFPMEMDLVLRMTSIDPGERPTSEEVCEQLRKIMAASSTAVTPASALEELRELQAKLAAAVRQVRDRSQATLQLEALVSELNDKVQNVGIALA</sequence>
<evidence type="ECO:0000313" key="14">
    <source>
        <dbReference type="Proteomes" id="UP000002640"/>
    </source>
</evidence>
<reference evidence="13 14" key="1">
    <citation type="journal article" date="2006" name="Science">
        <title>Phytophthora genome sequences uncover evolutionary origins and mechanisms of pathogenesis.</title>
        <authorList>
            <person name="Tyler B.M."/>
            <person name="Tripathy S."/>
            <person name="Zhang X."/>
            <person name="Dehal P."/>
            <person name="Jiang R.H."/>
            <person name="Aerts A."/>
            <person name="Arredondo F.D."/>
            <person name="Baxter L."/>
            <person name="Bensasson D."/>
            <person name="Beynon J.L."/>
            <person name="Chapman J."/>
            <person name="Damasceno C.M."/>
            <person name="Dorrance A.E."/>
            <person name="Dou D."/>
            <person name="Dickerman A.W."/>
            <person name="Dubchak I.L."/>
            <person name="Garbelotto M."/>
            <person name="Gijzen M."/>
            <person name="Gordon S.G."/>
            <person name="Govers F."/>
            <person name="Grunwald N.J."/>
            <person name="Huang W."/>
            <person name="Ivors K.L."/>
            <person name="Jones R.W."/>
            <person name="Kamoun S."/>
            <person name="Krampis K."/>
            <person name="Lamour K.H."/>
            <person name="Lee M.K."/>
            <person name="McDonald W.H."/>
            <person name="Medina M."/>
            <person name="Meijer H.J."/>
            <person name="Nordberg E.K."/>
            <person name="Maclean D.J."/>
            <person name="Ospina-Giraldo M.D."/>
            <person name="Morris P.F."/>
            <person name="Phuntumart V."/>
            <person name="Putnam N.H."/>
            <person name="Rash S."/>
            <person name="Rose J.K."/>
            <person name="Sakihama Y."/>
            <person name="Salamov A.A."/>
            <person name="Savidor A."/>
            <person name="Scheuring C.F."/>
            <person name="Smith B.M."/>
            <person name="Sobral B.W."/>
            <person name="Terry A."/>
            <person name="Torto-Alalibo T.A."/>
            <person name="Win J."/>
            <person name="Xu Z."/>
            <person name="Zhang H."/>
            <person name="Grigoriev I.V."/>
            <person name="Rokhsar D.S."/>
            <person name="Boore J.L."/>
        </authorList>
    </citation>
    <scope>NUCLEOTIDE SEQUENCE [LARGE SCALE GENOMIC DNA]</scope>
    <source>
        <strain evidence="13 14">P6497</strain>
    </source>
</reference>
<gene>
    <name evidence="13" type="ORF">PHYSODRAFT_304066</name>
</gene>
<evidence type="ECO:0000256" key="3">
    <source>
        <dbReference type="ARBA" id="ARBA00022679"/>
    </source>
</evidence>
<dbReference type="Gene3D" id="1.10.510.10">
    <property type="entry name" value="Transferase(Phosphotransferase) domain 1"/>
    <property type="match status" value="1"/>
</dbReference>
<name>G4ZWP9_PHYSP</name>
<dbReference type="GO" id="GO:0004694">
    <property type="term" value="F:eukaryotic translation initiation factor 2alpha kinase activity"/>
    <property type="evidence" value="ECO:0007669"/>
    <property type="project" value="TreeGrafter"/>
</dbReference>
<keyword evidence="6" id="KW-0067">ATP-binding</keyword>